<dbReference type="SMART" id="SM00534">
    <property type="entry name" value="MUTSac"/>
    <property type="match status" value="1"/>
</dbReference>
<dbReference type="Gene3D" id="3.40.50.300">
    <property type="entry name" value="P-loop containing nucleotide triphosphate hydrolases"/>
    <property type="match status" value="1"/>
</dbReference>
<name>A0A0P6XNU7_9CHLR</name>
<dbReference type="PATRIC" id="fig|229920.5.peg.680"/>
<dbReference type="Pfam" id="PF00488">
    <property type="entry name" value="MutS_V"/>
    <property type="match status" value="1"/>
</dbReference>
<proteinExistence type="predicted"/>
<dbReference type="GO" id="GO:0030983">
    <property type="term" value="F:mismatched DNA binding"/>
    <property type="evidence" value="ECO:0007669"/>
    <property type="project" value="InterPro"/>
</dbReference>
<evidence type="ECO:0000256" key="1">
    <source>
        <dbReference type="ARBA" id="ARBA00022741"/>
    </source>
</evidence>
<dbReference type="EMBL" id="LGCK01000014">
    <property type="protein sequence ID" value="KPL70686.1"/>
    <property type="molecule type" value="Genomic_DNA"/>
</dbReference>
<organism evidence="6 7">
    <name type="scientific">Leptolinea tardivitalis</name>
    <dbReference type="NCBI Taxonomy" id="229920"/>
    <lineage>
        <taxon>Bacteria</taxon>
        <taxon>Bacillati</taxon>
        <taxon>Chloroflexota</taxon>
        <taxon>Anaerolineae</taxon>
        <taxon>Anaerolineales</taxon>
        <taxon>Anaerolineaceae</taxon>
        <taxon>Leptolinea</taxon>
    </lineage>
</organism>
<gene>
    <name evidence="6" type="ORF">ADM99_16510</name>
</gene>
<dbReference type="STRING" id="229920.ADM99_16510"/>
<reference evidence="6 7" key="1">
    <citation type="submission" date="2015-07" db="EMBL/GenBank/DDBJ databases">
        <title>Genome sequence of Leptolinea tardivitalis DSM 16556.</title>
        <authorList>
            <person name="Hemp J."/>
            <person name="Ward L.M."/>
            <person name="Pace L.A."/>
            <person name="Fischer W.W."/>
        </authorList>
    </citation>
    <scope>NUCLEOTIDE SEQUENCE [LARGE SCALE GENOMIC DNA]</scope>
    <source>
        <strain evidence="6 7">YMTK-2</strain>
    </source>
</reference>
<evidence type="ECO:0000259" key="5">
    <source>
        <dbReference type="SMART" id="SM00534"/>
    </source>
</evidence>
<sequence length="510" mass="59819">MPFESILFLNPLPDFEENNPSVPGFFNDLNLDQIFNTIASSKKEYNLLPFFYEPLKDIESILYRQAILKDLEKTELYKAIIAFASGMEKVRRCLEKHEKYYYQIQKQRWFLDAAGVYCESLIRLGSDLNPSFIESEGLKSFYSFITDYITSEYFQTMEKRIRELQNKLQNIQYALLIKENTIRVRKYNGEENYQIEVEKTFEKFKQLSKKEYLYEFGYNNEMNHIEAAIINQVARLFPEVFSDLVNFTVDYSNFLNPLITRFDREVQFYIGYLEYIMKFQKAGYRFCIPEVSKRKSISVKSCFDLALANTLFFKNQQIIRNNFYLSGPERVIVVTGPNQGGKTTFARTFGQLHYLGALGLKVPGISARLFLFDKIFTHFEKQEEIKNLRGKLQDDLIRFYEIFEEATSDSIFLINEIFTSTSLNDAIFLSKKILNKILDLDALCVCVTFIDELSTISEKTVSMVSKVDETNHDRRTFKIERQTADGLSYAISIAQKYDLTYDLIKDRMKS</sequence>
<evidence type="ECO:0000256" key="4">
    <source>
        <dbReference type="SAM" id="Coils"/>
    </source>
</evidence>
<evidence type="ECO:0000256" key="3">
    <source>
        <dbReference type="ARBA" id="ARBA00023125"/>
    </source>
</evidence>
<dbReference type="PANTHER" id="PTHR11361:SF34">
    <property type="entry name" value="DNA MISMATCH REPAIR PROTEIN MSH1, MITOCHONDRIAL"/>
    <property type="match status" value="1"/>
</dbReference>
<dbReference type="InterPro" id="IPR000432">
    <property type="entry name" value="DNA_mismatch_repair_MutS_C"/>
</dbReference>
<dbReference type="AlphaFoldDB" id="A0A0P6XNU7"/>
<dbReference type="OrthoDB" id="9808166at2"/>
<dbReference type="PANTHER" id="PTHR11361">
    <property type="entry name" value="DNA MISMATCH REPAIR PROTEIN MUTS FAMILY MEMBER"/>
    <property type="match status" value="1"/>
</dbReference>
<protein>
    <submittedName>
        <fullName evidence="6">DNA mismatch repair protein MutS</fullName>
    </submittedName>
</protein>
<evidence type="ECO:0000256" key="2">
    <source>
        <dbReference type="ARBA" id="ARBA00022840"/>
    </source>
</evidence>
<dbReference type="GO" id="GO:0140664">
    <property type="term" value="F:ATP-dependent DNA damage sensor activity"/>
    <property type="evidence" value="ECO:0007669"/>
    <property type="project" value="InterPro"/>
</dbReference>
<dbReference type="GO" id="GO:0005524">
    <property type="term" value="F:ATP binding"/>
    <property type="evidence" value="ECO:0007669"/>
    <property type="project" value="UniProtKB-KW"/>
</dbReference>
<dbReference type="SUPFAM" id="SSF52540">
    <property type="entry name" value="P-loop containing nucleoside triphosphate hydrolases"/>
    <property type="match status" value="1"/>
</dbReference>
<evidence type="ECO:0000313" key="7">
    <source>
        <dbReference type="Proteomes" id="UP000050430"/>
    </source>
</evidence>
<keyword evidence="4" id="KW-0175">Coiled coil</keyword>
<dbReference type="Proteomes" id="UP000050430">
    <property type="component" value="Unassembled WGS sequence"/>
</dbReference>
<feature type="domain" description="DNA mismatch repair proteins mutS family" evidence="5">
    <location>
        <begin position="329"/>
        <end position="509"/>
    </location>
</feature>
<keyword evidence="1" id="KW-0547">Nucleotide-binding</keyword>
<dbReference type="RefSeq" id="WP_062422624.1">
    <property type="nucleotide sequence ID" value="NZ_BBYA01000010.1"/>
</dbReference>
<dbReference type="GO" id="GO:0006298">
    <property type="term" value="P:mismatch repair"/>
    <property type="evidence" value="ECO:0007669"/>
    <property type="project" value="InterPro"/>
</dbReference>
<accession>A0A0P6XNU7</accession>
<comment type="caution">
    <text evidence="6">The sequence shown here is derived from an EMBL/GenBank/DDBJ whole genome shotgun (WGS) entry which is preliminary data.</text>
</comment>
<evidence type="ECO:0000313" key="6">
    <source>
        <dbReference type="EMBL" id="KPL70686.1"/>
    </source>
</evidence>
<keyword evidence="7" id="KW-1185">Reference proteome</keyword>
<dbReference type="InterPro" id="IPR045076">
    <property type="entry name" value="MutS"/>
</dbReference>
<dbReference type="InterPro" id="IPR027417">
    <property type="entry name" value="P-loop_NTPase"/>
</dbReference>
<keyword evidence="2" id="KW-0067">ATP-binding</keyword>
<keyword evidence="3" id="KW-0238">DNA-binding</keyword>
<dbReference type="GO" id="GO:0005829">
    <property type="term" value="C:cytosol"/>
    <property type="evidence" value="ECO:0007669"/>
    <property type="project" value="TreeGrafter"/>
</dbReference>
<feature type="coiled-coil region" evidence="4">
    <location>
        <begin position="154"/>
        <end position="181"/>
    </location>
</feature>